<reference evidence="1 2" key="1">
    <citation type="submission" date="2019-02" db="EMBL/GenBank/DDBJ databases">
        <title>Deep-cultivation of Planctomycetes and their phenomic and genomic characterization uncovers novel biology.</title>
        <authorList>
            <person name="Wiegand S."/>
            <person name="Jogler M."/>
            <person name="Boedeker C."/>
            <person name="Pinto D."/>
            <person name="Vollmers J."/>
            <person name="Rivas-Marin E."/>
            <person name="Kohn T."/>
            <person name="Peeters S.H."/>
            <person name="Heuer A."/>
            <person name="Rast P."/>
            <person name="Oberbeckmann S."/>
            <person name="Bunk B."/>
            <person name="Jeske O."/>
            <person name="Meyerdierks A."/>
            <person name="Storesund J.E."/>
            <person name="Kallscheuer N."/>
            <person name="Luecker S."/>
            <person name="Lage O.M."/>
            <person name="Pohl T."/>
            <person name="Merkel B.J."/>
            <person name="Hornburger P."/>
            <person name="Mueller R.-W."/>
            <person name="Bruemmer F."/>
            <person name="Labrenz M."/>
            <person name="Spormann A.M."/>
            <person name="Op Den Camp H."/>
            <person name="Overmann J."/>
            <person name="Amann R."/>
            <person name="Jetten M.S.M."/>
            <person name="Mascher T."/>
            <person name="Medema M.H."/>
            <person name="Devos D.P."/>
            <person name="Kaster A.-K."/>
            <person name="Ovreas L."/>
            <person name="Rohde M."/>
            <person name="Galperin M.Y."/>
            <person name="Jogler C."/>
        </authorList>
    </citation>
    <scope>NUCLEOTIDE SEQUENCE [LARGE SCALE GENOMIC DNA]</scope>
    <source>
        <strain evidence="1 2">Pla52o</strain>
    </source>
</reference>
<name>A0A5C6CCD7_9BACT</name>
<dbReference type="EMBL" id="SJPT01000005">
    <property type="protein sequence ID" value="TWU22463.1"/>
    <property type="molecule type" value="Genomic_DNA"/>
</dbReference>
<dbReference type="AlphaFoldDB" id="A0A5C6CCD7"/>
<accession>A0A5C6CCD7</accession>
<dbReference type="Proteomes" id="UP000316304">
    <property type="component" value="Unassembled WGS sequence"/>
</dbReference>
<sequence length="347" mass="35978">MYPRNNASPPRIAVGAVVQISDGAVQTADVLIKVTPEGGSASAGSGTTSYVEGVVHYVPTQAETNYTAFTVTAHKADCIPTGTTVVTTAASTAGQVVTDEASRTASKATGFATPEDVSPTIDFDPTINPTTLDSTAVDAIRDGLATQTSLNAVAAVTAKLGMMIQDDGEGNWQYTVIAVAKAPTGNSEITVNAVVSVPAVVAESAAKRTGEIIRSRGTRWLIAIEELGDLTGVEKLYLTIKGGDVADAAANLQIALSIPASVDDGLLRVNGEAANDKTMGSLEVESYVADDEAVKNRVIVTVNEKITKLMMANPYRYDLKQTGEAAGAEVLANGRFRVIADTTRAVS</sequence>
<keyword evidence="2" id="KW-1185">Reference proteome</keyword>
<protein>
    <submittedName>
        <fullName evidence="1">Uncharacterized protein</fullName>
    </submittedName>
</protein>
<evidence type="ECO:0000313" key="1">
    <source>
        <dbReference type="EMBL" id="TWU22463.1"/>
    </source>
</evidence>
<dbReference type="RefSeq" id="WP_146595629.1">
    <property type="nucleotide sequence ID" value="NZ_SJPT01000005.1"/>
</dbReference>
<comment type="caution">
    <text evidence="1">The sequence shown here is derived from an EMBL/GenBank/DDBJ whole genome shotgun (WGS) entry which is preliminary data.</text>
</comment>
<proteinExistence type="predicted"/>
<gene>
    <name evidence="1" type="ORF">Pla52o_35190</name>
</gene>
<organism evidence="1 2">
    <name type="scientific">Novipirellula galeiformis</name>
    <dbReference type="NCBI Taxonomy" id="2528004"/>
    <lineage>
        <taxon>Bacteria</taxon>
        <taxon>Pseudomonadati</taxon>
        <taxon>Planctomycetota</taxon>
        <taxon>Planctomycetia</taxon>
        <taxon>Pirellulales</taxon>
        <taxon>Pirellulaceae</taxon>
        <taxon>Novipirellula</taxon>
    </lineage>
</organism>
<evidence type="ECO:0000313" key="2">
    <source>
        <dbReference type="Proteomes" id="UP000316304"/>
    </source>
</evidence>